<dbReference type="Pfam" id="PF00589">
    <property type="entry name" value="Phage_integrase"/>
    <property type="match status" value="1"/>
</dbReference>
<dbReference type="InterPro" id="IPR044068">
    <property type="entry name" value="CB"/>
</dbReference>
<dbReference type="InterPro" id="IPR010998">
    <property type="entry name" value="Integrase_recombinase_N"/>
</dbReference>
<proteinExistence type="inferred from homology"/>
<evidence type="ECO:0008006" key="10">
    <source>
        <dbReference type="Google" id="ProtNLM"/>
    </source>
</evidence>
<dbReference type="PROSITE" id="PS51898">
    <property type="entry name" value="TYR_RECOMBINASE"/>
    <property type="match status" value="1"/>
</dbReference>
<keyword evidence="9" id="KW-1185">Reference proteome</keyword>
<protein>
    <recommendedName>
        <fullName evidence="10">Integrase</fullName>
    </recommendedName>
</protein>
<dbReference type="PANTHER" id="PTHR30349:SF41">
    <property type="entry name" value="INTEGRASE_RECOMBINASE PROTEIN MJ0367-RELATED"/>
    <property type="match status" value="1"/>
</dbReference>
<evidence type="ECO:0000256" key="4">
    <source>
        <dbReference type="ARBA" id="ARBA00023172"/>
    </source>
</evidence>
<name>A0ABQ3K1L1_9PSEU</name>
<comment type="similarity">
    <text evidence="1">Belongs to the 'phage' integrase family.</text>
</comment>
<feature type="domain" description="Core-binding (CB)" evidence="7">
    <location>
        <begin position="16"/>
        <end position="118"/>
    </location>
</feature>
<evidence type="ECO:0000313" key="9">
    <source>
        <dbReference type="Proteomes" id="UP000649955"/>
    </source>
</evidence>
<dbReference type="InterPro" id="IPR011010">
    <property type="entry name" value="DNA_brk_join_enz"/>
</dbReference>
<dbReference type="Gene3D" id="1.10.150.130">
    <property type="match status" value="1"/>
</dbReference>
<accession>A0ABQ3K1L1</accession>
<comment type="caution">
    <text evidence="8">The sequence shown here is derived from an EMBL/GenBank/DDBJ whole genome shotgun (WGS) entry which is preliminary data.</text>
</comment>
<keyword evidence="2" id="KW-0229">DNA integration</keyword>
<keyword evidence="4" id="KW-0233">DNA recombination</keyword>
<gene>
    <name evidence="8" type="ORF">GCM10017567_04880</name>
</gene>
<dbReference type="InterPro" id="IPR050090">
    <property type="entry name" value="Tyrosine_recombinase_XerCD"/>
</dbReference>
<evidence type="ECO:0000256" key="1">
    <source>
        <dbReference type="ARBA" id="ARBA00008857"/>
    </source>
</evidence>
<dbReference type="Pfam" id="PF13495">
    <property type="entry name" value="Phage_int_SAM_4"/>
    <property type="match status" value="1"/>
</dbReference>
<dbReference type="SUPFAM" id="SSF56349">
    <property type="entry name" value="DNA breaking-rejoining enzymes"/>
    <property type="match status" value="1"/>
</dbReference>
<dbReference type="InterPro" id="IPR004107">
    <property type="entry name" value="Integrase_SAM-like_N"/>
</dbReference>
<evidence type="ECO:0000313" key="8">
    <source>
        <dbReference type="EMBL" id="GHF93286.1"/>
    </source>
</evidence>
<evidence type="ECO:0000259" key="7">
    <source>
        <dbReference type="PROSITE" id="PS51900"/>
    </source>
</evidence>
<dbReference type="InterPro" id="IPR013762">
    <property type="entry name" value="Integrase-like_cat_sf"/>
</dbReference>
<dbReference type="InterPro" id="IPR002104">
    <property type="entry name" value="Integrase_catalytic"/>
</dbReference>
<dbReference type="Gene3D" id="1.10.443.10">
    <property type="entry name" value="Intergrase catalytic core"/>
    <property type="match status" value="1"/>
</dbReference>
<keyword evidence="3 5" id="KW-0238">DNA-binding</keyword>
<dbReference type="Proteomes" id="UP000649955">
    <property type="component" value="Unassembled WGS sequence"/>
</dbReference>
<evidence type="ECO:0000259" key="6">
    <source>
        <dbReference type="PROSITE" id="PS51898"/>
    </source>
</evidence>
<reference evidence="9" key="1">
    <citation type="journal article" date="2019" name="Int. J. Syst. Evol. Microbiol.">
        <title>The Global Catalogue of Microorganisms (GCM) 10K type strain sequencing project: providing services to taxonomists for standard genome sequencing and annotation.</title>
        <authorList>
            <consortium name="The Broad Institute Genomics Platform"/>
            <consortium name="The Broad Institute Genome Sequencing Center for Infectious Disease"/>
            <person name="Wu L."/>
            <person name="Ma J."/>
        </authorList>
    </citation>
    <scope>NUCLEOTIDE SEQUENCE [LARGE SCALE GENOMIC DNA]</scope>
    <source>
        <strain evidence="9">CGMCC 4.7680</strain>
    </source>
</reference>
<organism evidence="8 9">
    <name type="scientific">Amycolatopsis bullii</name>
    <dbReference type="NCBI Taxonomy" id="941987"/>
    <lineage>
        <taxon>Bacteria</taxon>
        <taxon>Bacillati</taxon>
        <taxon>Actinomycetota</taxon>
        <taxon>Actinomycetes</taxon>
        <taxon>Pseudonocardiales</taxon>
        <taxon>Pseudonocardiaceae</taxon>
        <taxon>Amycolatopsis</taxon>
    </lineage>
</organism>
<dbReference type="PROSITE" id="PS51900">
    <property type="entry name" value="CB"/>
    <property type="match status" value="1"/>
</dbReference>
<evidence type="ECO:0000256" key="2">
    <source>
        <dbReference type="ARBA" id="ARBA00022908"/>
    </source>
</evidence>
<sequence length="329" mass="37808">MPTNLTKQGLPRPVDDTWRSYVEEWDRSLRAANRPHTTRYNYELAVTQLADFLGGSELPEFLAKMDMSPDDDSDAAEDPTDVGRKHVEWFIAWMIDSRSASTALNKYKGVQQFFNYLLECEEIDRHPMEKLSQPNTPDKLVPVVSDDELTRLLATCRGKGYRDRRDLAIIRLFLDTGARLTEVANLKVQDVDLRRDGILVHGKGDRQRFIPFGEHTGQAISRYLRTRSRHAAADLPYLFLAERGREQLKPNGIKIMIRRRGNAAGIPHMHAHRLRHTLSHVWQREQGNESDLMAIMGWRSPEMLRRYGASAAAERAENTHRTLNLGNRV</sequence>
<evidence type="ECO:0000256" key="3">
    <source>
        <dbReference type="ARBA" id="ARBA00023125"/>
    </source>
</evidence>
<evidence type="ECO:0000256" key="5">
    <source>
        <dbReference type="PROSITE-ProRule" id="PRU01248"/>
    </source>
</evidence>
<dbReference type="PANTHER" id="PTHR30349">
    <property type="entry name" value="PHAGE INTEGRASE-RELATED"/>
    <property type="match status" value="1"/>
</dbReference>
<feature type="domain" description="Tyr recombinase" evidence="6">
    <location>
        <begin position="139"/>
        <end position="321"/>
    </location>
</feature>
<dbReference type="EMBL" id="BNAW01000001">
    <property type="protein sequence ID" value="GHF93286.1"/>
    <property type="molecule type" value="Genomic_DNA"/>
</dbReference>